<proteinExistence type="inferred from homology"/>
<dbReference type="Proteomes" id="UP001648503">
    <property type="component" value="Unassembled WGS sequence"/>
</dbReference>
<dbReference type="SMART" id="SM00268">
    <property type="entry name" value="ACTIN"/>
    <property type="match status" value="1"/>
</dbReference>
<dbReference type="SUPFAM" id="SSF53067">
    <property type="entry name" value="Actin-like ATPase domain"/>
    <property type="match status" value="2"/>
</dbReference>
<dbReference type="CDD" id="cd13395">
    <property type="entry name" value="ASKHA_NBD_Arp4_ACTL6-like"/>
    <property type="match status" value="1"/>
</dbReference>
<sequence length="448" mass="49241">MVVFGGDEVSALVFDIGSRLTKVGYAGEDTPKGVFSSFVGSVYDGSSNAASVPMDMDVDMDHSQNDGSVKTDVPLKQPEKQAQKFLVGDSSIYKWRENLHVKSPLVDGVVEDWDALEAIWDHAYTSVLRADPTEHPLMFCEPSWNPRDKREKLCEIAFEKYNVPGFYLGRSAVLSAFAAGKSSALVVDSGSSCTSVVPVHDGYVLKKGIRKASLGGDFVSDQIRLYLESIGVDLVPQYLVEKKTAVVSSTPANYVAAHRPSTTSSYHDFGMECLLQEFKETVIQVSEIAFDEKSLRKRLPKSFEFPNGFNRPFGIDRFKCVEGLFQPEFILRRPGVVVTPADALTIPHLIHASINECDNDIRSGMYSSVVLTGANTLLPGFADRLYSELHHGAPGARIKVHAAGGSSERKFGPWIGGSIFASLGSFHQLWISKQQYEEMGSSVEKRIH</sequence>
<dbReference type="EMBL" id="JAFCIX010000102">
    <property type="protein sequence ID" value="KAH6598731.1"/>
    <property type="molecule type" value="Genomic_DNA"/>
</dbReference>
<protein>
    <submittedName>
        <fullName evidence="2">Uncharacterized protein</fullName>
    </submittedName>
</protein>
<organism evidence="2 3">
    <name type="scientific">Batrachochytrium salamandrivorans</name>
    <dbReference type="NCBI Taxonomy" id="1357716"/>
    <lineage>
        <taxon>Eukaryota</taxon>
        <taxon>Fungi</taxon>
        <taxon>Fungi incertae sedis</taxon>
        <taxon>Chytridiomycota</taxon>
        <taxon>Chytridiomycota incertae sedis</taxon>
        <taxon>Chytridiomycetes</taxon>
        <taxon>Rhizophydiales</taxon>
        <taxon>Rhizophydiales incertae sedis</taxon>
        <taxon>Batrachochytrium</taxon>
    </lineage>
</organism>
<dbReference type="Pfam" id="PF00022">
    <property type="entry name" value="Actin"/>
    <property type="match status" value="1"/>
</dbReference>
<evidence type="ECO:0000256" key="1">
    <source>
        <dbReference type="RuleBase" id="RU000487"/>
    </source>
</evidence>
<comment type="caution">
    <text evidence="2">The sequence shown here is derived from an EMBL/GenBank/DDBJ whole genome shotgun (WGS) entry which is preliminary data.</text>
</comment>
<dbReference type="PANTHER" id="PTHR11937">
    <property type="entry name" value="ACTIN"/>
    <property type="match status" value="1"/>
</dbReference>
<dbReference type="InterPro" id="IPR004000">
    <property type="entry name" value="Actin"/>
</dbReference>
<dbReference type="Gene3D" id="3.90.640.10">
    <property type="entry name" value="Actin, Chain A, domain 4"/>
    <property type="match status" value="1"/>
</dbReference>
<name>A0ABQ8FIE6_9FUNG</name>
<keyword evidence="3" id="KW-1185">Reference proteome</keyword>
<evidence type="ECO:0000313" key="3">
    <source>
        <dbReference type="Proteomes" id="UP001648503"/>
    </source>
</evidence>
<dbReference type="InterPro" id="IPR043129">
    <property type="entry name" value="ATPase_NBD"/>
</dbReference>
<dbReference type="Gene3D" id="3.30.420.40">
    <property type="match status" value="3"/>
</dbReference>
<gene>
    <name evidence="2" type="ORF">BASA50_003766</name>
</gene>
<reference evidence="2 3" key="1">
    <citation type="submission" date="2021-02" db="EMBL/GenBank/DDBJ databases">
        <title>Variation within the Batrachochytrium salamandrivorans European outbreak.</title>
        <authorList>
            <person name="Kelly M."/>
            <person name="Pasmans F."/>
            <person name="Shea T.P."/>
            <person name="Munoz J.F."/>
            <person name="Carranza S."/>
            <person name="Cuomo C.A."/>
            <person name="Martel A."/>
        </authorList>
    </citation>
    <scope>NUCLEOTIDE SEQUENCE [LARGE SCALE GENOMIC DNA]</scope>
    <source>
        <strain evidence="2 3">AMFP18/2</strain>
    </source>
</reference>
<accession>A0ABQ8FIE6</accession>
<evidence type="ECO:0000313" key="2">
    <source>
        <dbReference type="EMBL" id="KAH6598731.1"/>
    </source>
</evidence>
<comment type="similarity">
    <text evidence="1">Belongs to the actin family.</text>
</comment>